<feature type="transmembrane region" description="Helical" evidence="1">
    <location>
        <begin position="23"/>
        <end position="41"/>
    </location>
</feature>
<sequence length="95" mass="10795">MTGVTVRTVRKFVRLPINQIRRLSVRLTYWIGMGIFVMMSLKRRVRQGGSSRSLSEDCQNCQHYAADQLCHVALAHMLSSGCARRPITEMALQIS</sequence>
<protein>
    <submittedName>
        <fullName evidence="2">Uncharacterized protein</fullName>
    </submittedName>
</protein>
<evidence type="ECO:0000256" key="1">
    <source>
        <dbReference type="SAM" id="Phobius"/>
    </source>
</evidence>
<dbReference type="AlphaFoldDB" id="A0A0J9CUT8"/>
<name>A0A0J9CUT8_SPHYA</name>
<evidence type="ECO:0000313" key="3">
    <source>
        <dbReference type="Proteomes" id="UP000037029"/>
    </source>
</evidence>
<organism evidence="2 3">
    <name type="scientific">Sphingobium yanoikuyae</name>
    <name type="common">Sphingomonas yanoikuyae</name>
    <dbReference type="NCBI Taxonomy" id="13690"/>
    <lineage>
        <taxon>Bacteria</taxon>
        <taxon>Pseudomonadati</taxon>
        <taxon>Pseudomonadota</taxon>
        <taxon>Alphaproteobacteria</taxon>
        <taxon>Sphingomonadales</taxon>
        <taxon>Sphingomonadaceae</taxon>
        <taxon>Sphingobium</taxon>
    </lineage>
</organism>
<accession>A0A0J9CUT8</accession>
<reference evidence="2 3" key="1">
    <citation type="submission" date="2017-04" db="EMBL/GenBank/DDBJ databases">
        <title>Characterization, genome and methylation analysis of a phthalic acid esters degrading strain Sphingobium yanoikuyae SHJ.</title>
        <authorList>
            <person name="Feng L."/>
        </authorList>
    </citation>
    <scope>NUCLEOTIDE SEQUENCE [LARGE SCALE GENOMIC DNA]</scope>
    <source>
        <strain evidence="2 3">SHJ</strain>
    </source>
</reference>
<keyword evidence="1" id="KW-0472">Membrane</keyword>
<dbReference type="EMBL" id="CP020925">
    <property type="protein sequence ID" value="ATP21038.1"/>
    <property type="molecule type" value="Genomic_DNA"/>
</dbReference>
<gene>
    <name evidence="2" type="ORF">BV87_23375</name>
</gene>
<keyword evidence="1" id="KW-1133">Transmembrane helix</keyword>
<proteinExistence type="predicted"/>
<keyword evidence="1" id="KW-0812">Transmembrane</keyword>
<dbReference type="Proteomes" id="UP000037029">
    <property type="component" value="Chromosome"/>
</dbReference>
<evidence type="ECO:0000313" key="2">
    <source>
        <dbReference type="EMBL" id="ATP21038.1"/>
    </source>
</evidence>